<dbReference type="Proteomes" id="UP000011115">
    <property type="component" value="Unassembled WGS sequence"/>
</dbReference>
<feature type="region of interest" description="Disordered" evidence="1">
    <location>
        <begin position="1"/>
        <end position="59"/>
    </location>
</feature>
<reference evidence="3" key="2">
    <citation type="submission" date="2015-06" db="UniProtKB">
        <authorList>
            <consortium name="EnsemblPlants"/>
        </authorList>
    </citation>
    <scope>IDENTIFICATION</scope>
    <source>
        <strain evidence="3">DM1-3 516 R44</strain>
    </source>
</reference>
<dbReference type="Gramene" id="PGSC0003DMT400095129">
    <property type="protein sequence ID" value="PGSC0003DMT400095129"/>
    <property type="gene ID" value="PGSC0003DMG400044700"/>
</dbReference>
<feature type="compositionally biased region" description="Low complexity" evidence="1">
    <location>
        <begin position="30"/>
        <end position="39"/>
    </location>
</feature>
<dbReference type="GO" id="GO:0009523">
    <property type="term" value="C:photosystem II"/>
    <property type="evidence" value="ECO:0000318"/>
    <property type="project" value="GO_Central"/>
</dbReference>
<feature type="domain" description="Putative plant transposon protein" evidence="2">
    <location>
        <begin position="132"/>
        <end position="256"/>
    </location>
</feature>
<dbReference type="Pfam" id="PF20167">
    <property type="entry name" value="Transposase_32"/>
    <property type="match status" value="1"/>
</dbReference>
<dbReference type="EnsemblPlants" id="PGSC0003DMT400095129">
    <property type="protein sequence ID" value="PGSC0003DMT400095129"/>
    <property type="gene ID" value="PGSC0003DMG400044700"/>
</dbReference>
<feature type="compositionally biased region" description="Basic and acidic residues" evidence="1">
    <location>
        <begin position="1"/>
        <end position="13"/>
    </location>
</feature>
<organism evidence="3 4">
    <name type="scientific">Solanum tuberosum</name>
    <name type="common">Potato</name>
    <dbReference type="NCBI Taxonomy" id="4113"/>
    <lineage>
        <taxon>Eukaryota</taxon>
        <taxon>Viridiplantae</taxon>
        <taxon>Streptophyta</taxon>
        <taxon>Embryophyta</taxon>
        <taxon>Tracheophyta</taxon>
        <taxon>Spermatophyta</taxon>
        <taxon>Magnoliopsida</taxon>
        <taxon>eudicotyledons</taxon>
        <taxon>Gunneridae</taxon>
        <taxon>Pentapetalae</taxon>
        <taxon>asterids</taxon>
        <taxon>lamiids</taxon>
        <taxon>Solanales</taxon>
        <taxon>Solanaceae</taxon>
        <taxon>Solanoideae</taxon>
        <taxon>Solaneae</taxon>
        <taxon>Solanum</taxon>
    </lineage>
</organism>
<evidence type="ECO:0000313" key="4">
    <source>
        <dbReference type="Proteomes" id="UP000011115"/>
    </source>
</evidence>
<evidence type="ECO:0000256" key="1">
    <source>
        <dbReference type="SAM" id="MobiDB-lite"/>
    </source>
</evidence>
<dbReference type="HOGENOM" id="CLU_029307_1_0_1"/>
<dbReference type="PANTHER" id="PTHR33180:SF31">
    <property type="entry name" value="POLYPROTEIN PROTEIN"/>
    <property type="match status" value="1"/>
</dbReference>
<evidence type="ECO:0000313" key="3">
    <source>
        <dbReference type="EnsemblPlants" id="PGSC0003DMT400095129"/>
    </source>
</evidence>
<proteinExistence type="predicted"/>
<protein>
    <recommendedName>
        <fullName evidence="2">Putative plant transposon protein domain-containing protein</fullName>
    </recommendedName>
</protein>
<dbReference type="GO" id="GO:0009579">
    <property type="term" value="C:thylakoid"/>
    <property type="evidence" value="ECO:0000318"/>
    <property type="project" value="GO_Central"/>
</dbReference>
<dbReference type="InParanoid" id="M1DVN1"/>
<dbReference type="InterPro" id="IPR046796">
    <property type="entry name" value="Transposase_32_dom"/>
</dbReference>
<dbReference type="AlphaFoldDB" id="M1DVN1"/>
<name>M1DVN1_SOLTU</name>
<accession>M1DVN1</accession>
<dbReference type="PANTHER" id="PTHR33180">
    <property type="entry name" value="PHOTOSYSTEM II CP43 REACTION CENTER PROTEIN"/>
    <property type="match status" value="1"/>
</dbReference>
<sequence length="256" mass="28417">MARLKETGRDMPPRKRAKGIKINEDVVASKTKVTKLPTTGGKGKGRKKAPASPEASFDSGGIYATHLTISESEGEYQEHHAEISDPEDELLAAQRAELRSKRLNDPSRIRIPQTTSPTLAPAQAVVRATQLFTKPRGPYIPNWVREFYSAYGALVPQWKKLAAKFRPVDNVVVRGKKLLCDSTNINAMLECIDNITDAQQYRVNTKSLKSMKSWLAPLISDGTSRWLETGAPIKKNNIHVAGTYWLGFMSRAIMPS</sequence>
<dbReference type="PaxDb" id="4113-PGSC0003DMT400095129"/>
<keyword evidence="4" id="KW-1185">Reference proteome</keyword>
<reference evidence="4" key="1">
    <citation type="journal article" date="2011" name="Nature">
        <title>Genome sequence and analysis of the tuber crop potato.</title>
        <authorList>
            <consortium name="The Potato Genome Sequencing Consortium"/>
        </authorList>
    </citation>
    <scope>NUCLEOTIDE SEQUENCE [LARGE SCALE GENOMIC DNA]</scope>
    <source>
        <strain evidence="4">cv. DM1-3 516 R44</strain>
    </source>
</reference>
<evidence type="ECO:0000259" key="2">
    <source>
        <dbReference type="Pfam" id="PF20167"/>
    </source>
</evidence>